<evidence type="ECO:0000313" key="2">
    <source>
        <dbReference type="EMBL" id="KAF9460458.1"/>
    </source>
</evidence>
<name>A0A9P5XZF8_9AGAR</name>
<keyword evidence="3" id="KW-1185">Reference proteome</keyword>
<feature type="compositionally biased region" description="Low complexity" evidence="1">
    <location>
        <begin position="53"/>
        <end position="71"/>
    </location>
</feature>
<dbReference type="AlphaFoldDB" id="A0A9P5XZF8"/>
<dbReference type="OrthoDB" id="10668042at2759"/>
<accession>A0A9P5XZF8</accession>
<feature type="region of interest" description="Disordered" evidence="1">
    <location>
        <begin position="44"/>
        <end position="77"/>
    </location>
</feature>
<feature type="region of interest" description="Disordered" evidence="1">
    <location>
        <begin position="1"/>
        <end position="22"/>
    </location>
</feature>
<proteinExistence type="predicted"/>
<gene>
    <name evidence="2" type="ORF">BDZ94DRAFT_923597</name>
</gene>
<reference evidence="2" key="1">
    <citation type="submission" date="2020-11" db="EMBL/GenBank/DDBJ databases">
        <authorList>
            <consortium name="DOE Joint Genome Institute"/>
            <person name="Ahrendt S."/>
            <person name="Riley R."/>
            <person name="Andreopoulos W."/>
            <person name="Labutti K."/>
            <person name="Pangilinan J."/>
            <person name="Ruiz-Duenas F.J."/>
            <person name="Barrasa J.M."/>
            <person name="Sanchez-Garcia M."/>
            <person name="Camarero S."/>
            <person name="Miyauchi S."/>
            <person name="Serrano A."/>
            <person name="Linde D."/>
            <person name="Babiker R."/>
            <person name="Drula E."/>
            <person name="Ayuso-Fernandez I."/>
            <person name="Pacheco R."/>
            <person name="Padilla G."/>
            <person name="Ferreira P."/>
            <person name="Barriuso J."/>
            <person name="Kellner H."/>
            <person name="Castanera R."/>
            <person name="Alfaro M."/>
            <person name="Ramirez L."/>
            <person name="Pisabarro A.G."/>
            <person name="Kuo A."/>
            <person name="Tritt A."/>
            <person name="Lipzen A."/>
            <person name="He G."/>
            <person name="Yan M."/>
            <person name="Ng V."/>
            <person name="Cullen D."/>
            <person name="Martin F."/>
            <person name="Rosso M.-N."/>
            <person name="Henrissat B."/>
            <person name="Hibbett D."/>
            <person name="Martinez A.T."/>
            <person name="Grigoriev I.V."/>
        </authorList>
    </citation>
    <scope>NUCLEOTIDE SEQUENCE</scope>
    <source>
        <strain evidence="2">CBS 247.69</strain>
    </source>
</reference>
<feature type="compositionally biased region" description="Low complexity" evidence="1">
    <location>
        <begin position="136"/>
        <end position="149"/>
    </location>
</feature>
<evidence type="ECO:0000313" key="3">
    <source>
        <dbReference type="Proteomes" id="UP000807353"/>
    </source>
</evidence>
<dbReference type="Proteomes" id="UP000807353">
    <property type="component" value="Unassembled WGS sequence"/>
</dbReference>
<sequence>MTGGYQPHESFSRDSFSSYPLNESGLGGRPNVAFRTDPSGWYTPIIAGETSGQPQYSSHPHGPHHQPSSSPLAVYASPPESISPHISFDSSNIHDFWRGRLAPLPGFTSRPGLAATATNSRAIKISIPTTNHEKPQLLSPKSLPSPGGSDRQKILTNNLPLTVKKHEIITPDKDQAAFPIR</sequence>
<comment type="caution">
    <text evidence="2">The sequence shown here is derived from an EMBL/GenBank/DDBJ whole genome shotgun (WGS) entry which is preliminary data.</text>
</comment>
<evidence type="ECO:0000256" key="1">
    <source>
        <dbReference type="SAM" id="MobiDB-lite"/>
    </source>
</evidence>
<protein>
    <submittedName>
        <fullName evidence="2">Uncharacterized protein</fullName>
    </submittedName>
</protein>
<dbReference type="EMBL" id="MU150298">
    <property type="protein sequence ID" value="KAF9460458.1"/>
    <property type="molecule type" value="Genomic_DNA"/>
</dbReference>
<feature type="region of interest" description="Disordered" evidence="1">
    <location>
        <begin position="128"/>
        <end position="153"/>
    </location>
</feature>
<organism evidence="2 3">
    <name type="scientific">Collybia nuda</name>
    <dbReference type="NCBI Taxonomy" id="64659"/>
    <lineage>
        <taxon>Eukaryota</taxon>
        <taxon>Fungi</taxon>
        <taxon>Dikarya</taxon>
        <taxon>Basidiomycota</taxon>
        <taxon>Agaricomycotina</taxon>
        <taxon>Agaricomycetes</taxon>
        <taxon>Agaricomycetidae</taxon>
        <taxon>Agaricales</taxon>
        <taxon>Tricholomatineae</taxon>
        <taxon>Clitocybaceae</taxon>
        <taxon>Collybia</taxon>
    </lineage>
</organism>